<evidence type="ECO:0000256" key="1">
    <source>
        <dbReference type="SAM" id="Phobius"/>
    </source>
</evidence>
<keyword evidence="1" id="KW-1133">Transmembrane helix</keyword>
<dbReference type="eggNOG" id="ENOG5031W32">
    <property type="taxonomic scope" value="Bacteria"/>
</dbReference>
<comment type="caution">
    <text evidence="2">The sequence shown here is derived from an EMBL/GenBank/DDBJ whole genome shotgun (WGS) entry which is preliminary data.</text>
</comment>
<dbReference type="EMBL" id="BANR01000004">
    <property type="protein sequence ID" value="GAC48059.1"/>
    <property type="molecule type" value="Genomic_DNA"/>
</dbReference>
<evidence type="ECO:0000313" key="2">
    <source>
        <dbReference type="EMBL" id="GAC48059.1"/>
    </source>
</evidence>
<dbReference type="STRING" id="1220583.GOACH_04_04570"/>
<organism evidence="2 3">
    <name type="scientific">Gordonia aichiensis NBRC 108223</name>
    <dbReference type="NCBI Taxonomy" id="1220583"/>
    <lineage>
        <taxon>Bacteria</taxon>
        <taxon>Bacillati</taxon>
        <taxon>Actinomycetota</taxon>
        <taxon>Actinomycetes</taxon>
        <taxon>Mycobacteriales</taxon>
        <taxon>Gordoniaceae</taxon>
        <taxon>Gordonia</taxon>
    </lineage>
</organism>
<keyword evidence="1" id="KW-0472">Membrane</keyword>
<proteinExistence type="predicted"/>
<sequence>MVVLTSQRATIAIVVIFFEILLVLAAVAITWFALYVLYRLVTDES</sequence>
<keyword evidence="1" id="KW-0812">Transmembrane</keyword>
<feature type="transmembrane region" description="Helical" evidence="1">
    <location>
        <begin position="12"/>
        <end position="38"/>
    </location>
</feature>
<evidence type="ECO:0000313" key="3">
    <source>
        <dbReference type="Proteomes" id="UP000010988"/>
    </source>
</evidence>
<protein>
    <submittedName>
        <fullName evidence="2">Uncharacterized protein</fullName>
    </submittedName>
</protein>
<reference evidence="2 3" key="1">
    <citation type="submission" date="2012-12" db="EMBL/GenBank/DDBJ databases">
        <title>Whole genome shotgun sequence of Gordonia aichiensis NBRC 108223.</title>
        <authorList>
            <person name="Isaki-Nakamura S."/>
            <person name="Hosoyama A."/>
            <person name="Tsuchikane K."/>
            <person name="Ando Y."/>
            <person name="Baba S."/>
            <person name="Ohji S."/>
            <person name="Hamada M."/>
            <person name="Tamura T."/>
            <person name="Yamazoe A."/>
            <person name="Yamazaki S."/>
            <person name="Fujita N."/>
        </authorList>
    </citation>
    <scope>NUCLEOTIDE SEQUENCE [LARGE SCALE GENOMIC DNA]</scope>
    <source>
        <strain evidence="2 3">NBRC 108223</strain>
    </source>
</reference>
<accession>L7KHI4</accession>
<dbReference type="AlphaFoldDB" id="L7KHI4"/>
<gene>
    <name evidence="2" type="ORF">GOACH_04_04570</name>
</gene>
<dbReference type="Proteomes" id="UP000010988">
    <property type="component" value="Unassembled WGS sequence"/>
</dbReference>
<keyword evidence="3" id="KW-1185">Reference proteome</keyword>
<name>L7KHI4_9ACTN</name>